<dbReference type="EMBL" id="MZMV01000004">
    <property type="protein sequence ID" value="OWV11961.1"/>
    <property type="molecule type" value="Genomic_DNA"/>
</dbReference>
<name>A0A246RS66_9ACTN</name>
<dbReference type="GO" id="GO:0004497">
    <property type="term" value="F:monooxygenase activity"/>
    <property type="evidence" value="ECO:0007669"/>
    <property type="project" value="UniProtKB-KW"/>
</dbReference>
<dbReference type="Gene3D" id="1.10.630.10">
    <property type="entry name" value="Cytochrome P450"/>
    <property type="match status" value="1"/>
</dbReference>
<keyword evidence="13" id="KW-1185">Reference proteome</keyword>
<dbReference type="OrthoDB" id="4156795at2"/>
<dbReference type="InterPro" id="IPR002397">
    <property type="entry name" value="Cyt_P450_B"/>
</dbReference>
<dbReference type="Pfam" id="PF00067">
    <property type="entry name" value="p450"/>
    <property type="match status" value="2"/>
</dbReference>
<dbReference type="FunFam" id="1.10.630.10:FF:000018">
    <property type="entry name" value="Cytochrome P450 monooxygenase"/>
    <property type="match status" value="1"/>
</dbReference>
<dbReference type="GO" id="GO:0017000">
    <property type="term" value="P:antibiotic biosynthetic process"/>
    <property type="evidence" value="ECO:0007669"/>
    <property type="project" value="UniProtKB-KW"/>
</dbReference>
<dbReference type="RefSeq" id="WP_088642279.1">
    <property type="nucleotide sequence ID" value="NZ_JBFAMK010000001.1"/>
</dbReference>
<evidence type="ECO:0000256" key="10">
    <source>
        <dbReference type="RuleBase" id="RU000461"/>
    </source>
</evidence>
<protein>
    <submittedName>
        <fullName evidence="12">Cytochrome</fullName>
    </submittedName>
</protein>
<dbReference type="GO" id="GO:0005506">
    <property type="term" value="F:iron ion binding"/>
    <property type="evidence" value="ECO:0007669"/>
    <property type="project" value="InterPro"/>
</dbReference>
<keyword evidence="6 10" id="KW-0408">Iron</keyword>
<evidence type="ECO:0000256" key="6">
    <source>
        <dbReference type="ARBA" id="ARBA00023004"/>
    </source>
</evidence>
<dbReference type="PRINTS" id="PR00359">
    <property type="entry name" value="BP450"/>
</dbReference>
<evidence type="ECO:0000256" key="11">
    <source>
        <dbReference type="SAM" id="MobiDB-lite"/>
    </source>
</evidence>
<comment type="similarity">
    <text evidence="1 10">Belongs to the cytochrome P450 family.</text>
</comment>
<feature type="region of interest" description="Disordered" evidence="11">
    <location>
        <begin position="1"/>
        <end position="20"/>
    </location>
</feature>
<evidence type="ECO:0000256" key="4">
    <source>
        <dbReference type="ARBA" id="ARBA00022857"/>
    </source>
</evidence>
<sequence>MTEVLPTTYFTDPGDSPHAATTELRSRCPVHRMDVPPGAEAYAVLANRVVEEAFGDPRLSKQIENLPARYRDKAATNSLLVVGNLGFADPPKHTRLKKPISRAFLPAVVARLRPRIQAVVDDLIDAFPDGGEIDLVTAFALPLPLIVICEYLGIPVQDRPLFQRWSYVLSQDPLQHAESELKAASDEFSDYFTALVAQRRANLGTDLLSELVRARDDDALTDRELLSTILLLIIAGHKTVANMVGNGTLLLLRHPDQLAMLRADPGGIPGAIEEILRYEGSAGWASLRVATQDMRLGGVDIPQGSFVHLSLSAAGHDPEVYDDPERFDVTRSPNRHLSFGHGTHFCIGAPLARLQGEIAFSTLLRRLPDLALAVPAEKVAWVADSSLSRGLEALPLRVGRRLPR</sequence>
<dbReference type="Proteomes" id="UP000197174">
    <property type="component" value="Unassembled WGS sequence"/>
</dbReference>
<dbReference type="InterPro" id="IPR017972">
    <property type="entry name" value="Cyt_P450_CS"/>
</dbReference>
<evidence type="ECO:0000313" key="13">
    <source>
        <dbReference type="Proteomes" id="UP000197174"/>
    </source>
</evidence>
<keyword evidence="8" id="KW-0045">Antibiotic biosynthesis</keyword>
<comment type="caution">
    <text evidence="12">The sequence shown here is derived from an EMBL/GenBank/DDBJ whole genome shotgun (WGS) entry which is preliminary data.</text>
</comment>
<comment type="pathway">
    <text evidence="9">Antibiotic biosynthesis; mycinamicin biosynthesis.</text>
</comment>
<dbReference type="PANTHER" id="PTHR46696:SF1">
    <property type="entry name" value="CYTOCHROME P450 YJIB-RELATED"/>
    <property type="match status" value="1"/>
</dbReference>
<evidence type="ECO:0000256" key="5">
    <source>
        <dbReference type="ARBA" id="ARBA00023002"/>
    </source>
</evidence>
<evidence type="ECO:0000256" key="7">
    <source>
        <dbReference type="ARBA" id="ARBA00023033"/>
    </source>
</evidence>
<evidence type="ECO:0000256" key="9">
    <source>
        <dbReference type="ARBA" id="ARBA00060683"/>
    </source>
</evidence>
<keyword evidence="2 10" id="KW-0349">Heme</keyword>
<keyword evidence="7 10" id="KW-0503">Monooxygenase</keyword>
<evidence type="ECO:0000256" key="8">
    <source>
        <dbReference type="ARBA" id="ARBA00023194"/>
    </source>
</evidence>
<dbReference type="InterPro" id="IPR036396">
    <property type="entry name" value="Cyt_P450_sf"/>
</dbReference>
<organism evidence="12 13">
    <name type="scientific">Micromonospora wenchangensis</name>
    <dbReference type="NCBI Taxonomy" id="1185415"/>
    <lineage>
        <taxon>Bacteria</taxon>
        <taxon>Bacillati</taxon>
        <taxon>Actinomycetota</taxon>
        <taxon>Actinomycetes</taxon>
        <taxon>Micromonosporales</taxon>
        <taxon>Micromonosporaceae</taxon>
        <taxon>Micromonospora</taxon>
    </lineage>
</organism>
<dbReference type="AlphaFoldDB" id="A0A246RS66"/>
<dbReference type="PROSITE" id="PS00086">
    <property type="entry name" value="CYTOCHROME_P450"/>
    <property type="match status" value="1"/>
</dbReference>
<evidence type="ECO:0000256" key="1">
    <source>
        <dbReference type="ARBA" id="ARBA00010617"/>
    </source>
</evidence>
<keyword evidence="4" id="KW-0521">NADP</keyword>
<keyword evidence="3 10" id="KW-0479">Metal-binding</keyword>
<dbReference type="SUPFAM" id="SSF48264">
    <property type="entry name" value="Cytochrome P450"/>
    <property type="match status" value="1"/>
</dbReference>
<proteinExistence type="inferred from homology"/>
<accession>A0A246RS66</accession>
<dbReference type="PANTHER" id="PTHR46696">
    <property type="entry name" value="P450, PUTATIVE (EUROFUNG)-RELATED"/>
    <property type="match status" value="1"/>
</dbReference>
<dbReference type="GO" id="GO:0020037">
    <property type="term" value="F:heme binding"/>
    <property type="evidence" value="ECO:0007669"/>
    <property type="project" value="InterPro"/>
</dbReference>
<evidence type="ECO:0000256" key="3">
    <source>
        <dbReference type="ARBA" id="ARBA00022723"/>
    </source>
</evidence>
<reference evidence="12 13" key="1">
    <citation type="submission" date="2017-03" db="EMBL/GenBank/DDBJ databases">
        <title>Whole genome sequence of Micromonospora wenchangensis, isolated from mangrove soil.</title>
        <authorList>
            <person name="Yang H."/>
        </authorList>
    </citation>
    <scope>NUCLEOTIDE SEQUENCE [LARGE SCALE GENOMIC DNA]</scope>
    <source>
        <strain evidence="12 13">CCTCC AA 2012002</strain>
    </source>
</reference>
<dbReference type="InterPro" id="IPR001128">
    <property type="entry name" value="Cyt_P450"/>
</dbReference>
<dbReference type="GO" id="GO:0016705">
    <property type="term" value="F:oxidoreductase activity, acting on paired donors, with incorporation or reduction of molecular oxygen"/>
    <property type="evidence" value="ECO:0007669"/>
    <property type="project" value="InterPro"/>
</dbReference>
<evidence type="ECO:0000256" key="2">
    <source>
        <dbReference type="ARBA" id="ARBA00022617"/>
    </source>
</evidence>
<keyword evidence="5 10" id="KW-0560">Oxidoreductase</keyword>
<evidence type="ECO:0000313" key="12">
    <source>
        <dbReference type="EMBL" id="OWV11961.1"/>
    </source>
</evidence>
<dbReference type="CDD" id="cd11029">
    <property type="entry name" value="CYP107-like"/>
    <property type="match status" value="1"/>
</dbReference>
<gene>
    <name evidence="12" type="ORF">B5D80_03365</name>
</gene>